<dbReference type="InterPro" id="IPR011010">
    <property type="entry name" value="DNA_brk_join_enz"/>
</dbReference>
<evidence type="ECO:0008006" key="5">
    <source>
        <dbReference type="Google" id="ProtNLM"/>
    </source>
</evidence>
<protein>
    <recommendedName>
        <fullName evidence="5">Tyr recombinase domain-containing protein</fullName>
    </recommendedName>
</protein>
<dbReference type="InterPro" id="IPR050090">
    <property type="entry name" value="Tyrosine_recombinase_XerCD"/>
</dbReference>
<dbReference type="SUPFAM" id="SSF56349">
    <property type="entry name" value="DNA breaking-rejoining enzymes"/>
    <property type="match status" value="1"/>
</dbReference>
<dbReference type="GO" id="GO:0015074">
    <property type="term" value="P:DNA integration"/>
    <property type="evidence" value="ECO:0007669"/>
    <property type="project" value="InterPro"/>
</dbReference>
<dbReference type="CDD" id="cd00397">
    <property type="entry name" value="DNA_BRE_C"/>
    <property type="match status" value="1"/>
</dbReference>
<dbReference type="InterPro" id="IPR013762">
    <property type="entry name" value="Integrase-like_cat_sf"/>
</dbReference>
<accession>A0AA38HTI1</accession>
<keyword evidence="2" id="KW-0233">DNA recombination</keyword>
<name>A0AA38HTI1_9CUCU</name>
<evidence type="ECO:0000313" key="4">
    <source>
        <dbReference type="Proteomes" id="UP001168821"/>
    </source>
</evidence>
<proteinExistence type="predicted"/>
<dbReference type="GO" id="GO:0003677">
    <property type="term" value="F:DNA binding"/>
    <property type="evidence" value="ECO:0007669"/>
    <property type="project" value="UniProtKB-KW"/>
</dbReference>
<comment type="caution">
    <text evidence="3">The sequence shown here is derived from an EMBL/GenBank/DDBJ whole genome shotgun (WGS) entry which is preliminary data.</text>
</comment>
<evidence type="ECO:0000256" key="1">
    <source>
        <dbReference type="ARBA" id="ARBA00023125"/>
    </source>
</evidence>
<dbReference type="Gene3D" id="1.10.443.10">
    <property type="entry name" value="Intergrase catalytic core"/>
    <property type="match status" value="1"/>
</dbReference>
<dbReference type="AlphaFoldDB" id="A0AA38HTI1"/>
<keyword evidence="4" id="KW-1185">Reference proteome</keyword>
<dbReference type="EMBL" id="JALNTZ010000009">
    <property type="protein sequence ID" value="KAJ3640814.1"/>
    <property type="molecule type" value="Genomic_DNA"/>
</dbReference>
<dbReference type="GO" id="GO:0006310">
    <property type="term" value="P:DNA recombination"/>
    <property type="evidence" value="ECO:0007669"/>
    <property type="project" value="UniProtKB-KW"/>
</dbReference>
<dbReference type="PANTHER" id="PTHR30349:SF41">
    <property type="entry name" value="INTEGRASE_RECOMBINASE PROTEIN MJ0367-RELATED"/>
    <property type="match status" value="1"/>
</dbReference>
<reference evidence="3" key="1">
    <citation type="journal article" date="2023" name="G3 (Bethesda)">
        <title>Whole genome assemblies of Zophobas morio and Tenebrio molitor.</title>
        <authorList>
            <person name="Kaur S."/>
            <person name="Stinson S.A."/>
            <person name="diCenzo G.C."/>
        </authorList>
    </citation>
    <scope>NUCLEOTIDE SEQUENCE</scope>
    <source>
        <strain evidence="3">QUZm001</strain>
    </source>
</reference>
<evidence type="ECO:0000256" key="2">
    <source>
        <dbReference type="ARBA" id="ARBA00023172"/>
    </source>
</evidence>
<evidence type="ECO:0000313" key="3">
    <source>
        <dbReference type="EMBL" id="KAJ3640814.1"/>
    </source>
</evidence>
<gene>
    <name evidence="3" type="ORF">Zmor_027353</name>
</gene>
<dbReference type="PANTHER" id="PTHR30349">
    <property type="entry name" value="PHAGE INTEGRASE-RELATED"/>
    <property type="match status" value="1"/>
</dbReference>
<sequence length="324" mass="37162">MQKIPLPAKVKLESSEFSSTSPEVHNSLSKESKGRYESTYQKFIDWSRKNKATKCTESVLLEYFRTITHKRSLWSIYTMLKSCLLLYQNIDISQFSKLRLYIKRQSQHCKPKKSTVLEDLHITKFITEAPDSKFLMMKAALVLGVSGMCGRGELCNMKPSDLEFKAETVVVTLSKTQTNTPRTFVVSNTQWVDVLKKYNTARKTNHPRFFLTYRNGNCIKSPVGVNTIGKIPSKIARYLQLPNPERYTGHCFRRSSATVMADDDLVEVKEELEEEWDESYSQDPLQIETELSGKISSLPSTSLIKHEIIDTQEAFTPVFIKNCN</sequence>
<dbReference type="Proteomes" id="UP001168821">
    <property type="component" value="Unassembled WGS sequence"/>
</dbReference>
<keyword evidence="1" id="KW-0238">DNA-binding</keyword>
<organism evidence="3 4">
    <name type="scientific">Zophobas morio</name>
    <dbReference type="NCBI Taxonomy" id="2755281"/>
    <lineage>
        <taxon>Eukaryota</taxon>
        <taxon>Metazoa</taxon>
        <taxon>Ecdysozoa</taxon>
        <taxon>Arthropoda</taxon>
        <taxon>Hexapoda</taxon>
        <taxon>Insecta</taxon>
        <taxon>Pterygota</taxon>
        <taxon>Neoptera</taxon>
        <taxon>Endopterygota</taxon>
        <taxon>Coleoptera</taxon>
        <taxon>Polyphaga</taxon>
        <taxon>Cucujiformia</taxon>
        <taxon>Tenebrionidae</taxon>
        <taxon>Zophobas</taxon>
    </lineage>
</organism>